<proteinExistence type="predicted"/>
<protein>
    <submittedName>
        <fullName evidence="1">Uncharacterized protein</fullName>
    </submittedName>
</protein>
<evidence type="ECO:0000313" key="1">
    <source>
        <dbReference type="EMBL" id="KAI4341480.1"/>
    </source>
</evidence>
<sequence length="443" mass="48574">MAAAASSISSSFTHRHRCRRATGRSSERRPSGDETCPFPFFDDAFVGSFDDSPRCSSLDLLREPVNQANFVMDLFHQRVEESGSLGSETDSFGELNFGVTEGNGHEGTDGLGLNSGLGFEVGRVESYSDNGSYVVEHCFGNDEEVEDGVIGDVDEFLLQRTSHGPGSGGEGSFVVGGNGDDVGTDVIRVVGAETDSKSGLEDDRIGVNIEDECDLYDVHDCNDDVIGAGSVTLCWDSFHLEEHQEDNDEFDWEEVDSRINERETLSLFVHADGSVVSDTASTRIIATEDGDEAGAERVGGMETLEWEVLLNAHNLVVGPESEAEDVPYFGEHEDYIYPAESGMLISQLIESENALRSRLPASVSVVESLPCAVLSKEDVERNELLCPVCKDEFNAGDKAMQLPCNHQYHSDCIMMWLELRNTCPVCRFELPTDDLDYESQRNP</sequence>
<accession>A0ACB9P4H0</accession>
<keyword evidence="2" id="KW-1185">Reference proteome</keyword>
<gene>
    <name evidence="1" type="ORF">MLD38_026199</name>
</gene>
<name>A0ACB9P4H0_9MYRT</name>
<dbReference type="Proteomes" id="UP001057402">
    <property type="component" value="Chromosome 7"/>
</dbReference>
<comment type="caution">
    <text evidence="1">The sequence shown here is derived from an EMBL/GenBank/DDBJ whole genome shotgun (WGS) entry which is preliminary data.</text>
</comment>
<dbReference type="EMBL" id="CM042886">
    <property type="protein sequence ID" value="KAI4341480.1"/>
    <property type="molecule type" value="Genomic_DNA"/>
</dbReference>
<reference evidence="2" key="1">
    <citation type="journal article" date="2023" name="Front. Plant Sci.">
        <title>Chromosomal-level genome assembly of Melastoma candidum provides insights into trichome evolution.</title>
        <authorList>
            <person name="Zhong Y."/>
            <person name="Wu W."/>
            <person name="Sun C."/>
            <person name="Zou P."/>
            <person name="Liu Y."/>
            <person name="Dai S."/>
            <person name="Zhou R."/>
        </authorList>
    </citation>
    <scope>NUCLEOTIDE SEQUENCE [LARGE SCALE GENOMIC DNA]</scope>
</reference>
<evidence type="ECO:0000313" key="2">
    <source>
        <dbReference type="Proteomes" id="UP001057402"/>
    </source>
</evidence>
<organism evidence="1 2">
    <name type="scientific">Melastoma candidum</name>
    <dbReference type="NCBI Taxonomy" id="119954"/>
    <lineage>
        <taxon>Eukaryota</taxon>
        <taxon>Viridiplantae</taxon>
        <taxon>Streptophyta</taxon>
        <taxon>Embryophyta</taxon>
        <taxon>Tracheophyta</taxon>
        <taxon>Spermatophyta</taxon>
        <taxon>Magnoliopsida</taxon>
        <taxon>eudicotyledons</taxon>
        <taxon>Gunneridae</taxon>
        <taxon>Pentapetalae</taxon>
        <taxon>rosids</taxon>
        <taxon>malvids</taxon>
        <taxon>Myrtales</taxon>
        <taxon>Melastomataceae</taxon>
        <taxon>Melastomatoideae</taxon>
        <taxon>Melastomateae</taxon>
        <taxon>Melastoma</taxon>
    </lineage>
</organism>